<dbReference type="STRING" id="536979.SAMN04488055_4936"/>
<dbReference type="RefSeq" id="WP_074242214.1">
    <property type="nucleotide sequence ID" value="NZ_CP154260.1"/>
</dbReference>
<protein>
    <recommendedName>
        <fullName evidence="4">Transcription termination factor Rho</fullName>
    </recommendedName>
</protein>
<sequence>MIQRIQSLFLLLAALSSAGMGYFNLWKAKLMKGVTASEEYFNALSSYLIFIIVMVSILLSLITIFLYKNRKLQFRLTVINILLAIGAIILQYVKVGQLADKLMNDGSTIISATYLPAAFLPVVTLVALFLAARGIYKDEKLIKSLDRLR</sequence>
<evidence type="ECO:0000313" key="3">
    <source>
        <dbReference type="Proteomes" id="UP000185003"/>
    </source>
</evidence>
<reference evidence="2 3" key="1">
    <citation type="submission" date="2016-11" db="EMBL/GenBank/DDBJ databases">
        <authorList>
            <person name="Jaros S."/>
            <person name="Januszkiewicz K."/>
            <person name="Wedrychowicz H."/>
        </authorList>
    </citation>
    <scope>NUCLEOTIDE SEQUENCE [LARGE SCALE GENOMIC DNA]</scope>
    <source>
        <strain evidence="2 3">DSM 24787</strain>
    </source>
</reference>
<organism evidence="2 3">
    <name type="scientific">Chitinophaga niabensis</name>
    <dbReference type="NCBI Taxonomy" id="536979"/>
    <lineage>
        <taxon>Bacteria</taxon>
        <taxon>Pseudomonadati</taxon>
        <taxon>Bacteroidota</taxon>
        <taxon>Chitinophagia</taxon>
        <taxon>Chitinophagales</taxon>
        <taxon>Chitinophagaceae</taxon>
        <taxon>Chitinophaga</taxon>
    </lineage>
</organism>
<dbReference type="EMBL" id="FSRA01000002">
    <property type="protein sequence ID" value="SIO50677.1"/>
    <property type="molecule type" value="Genomic_DNA"/>
</dbReference>
<evidence type="ECO:0008006" key="4">
    <source>
        <dbReference type="Google" id="ProtNLM"/>
    </source>
</evidence>
<keyword evidence="3" id="KW-1185">Reference proteome</keyword>
<evidence type="ECO:0000256" key="1">
    <source>
        <dbReference type="SAM" id="Phobius"/>
    </source>
</evidence>
<dbReference type="Proteomes" id="UP000185003">
    <property type="component" value="Unassembled WGS sequence"/>
</dbReference>
<dbReference type="AlphaFoldDB" id="A0A1N6K2W2"/>
<feature type="transmembrane region" description="Helical" evidence="1">
    <location>
        <begin position="113"/>
        <end position="136"/>
    </location>
</feature>
<dbReference type="OrthoDB" id="594989at2"/>
<accession>A0A1N6K2W2</accession>
<keyword evidence="1" id="KW-1133">Transmembrane helix</keyword>
<feature type="transmembrane region" description="Helical" evidence="1">
    <location>
        <begin position="74"/>
        <end position="93"/>
    </location>
</feature>
<evidence type="ECO:0000313" key="2">
    <source>
        <dbReference type="EMBL" id="SIO50677.1"/>
    </source>
</evidence>
<keyword evidence="1" id="KW-0812">Transmembrane</keyword>
<dbReference type="InterPro" id="IPR025635">
    <property type="entry name" value="DUF4293"/>
</dbReference>
<proteinExistence type="predicted"/>
<name>A0A1N6K2W2_9BACT</name>
<gene>
    <name evidence="2" type="ORF">SAMN04488055_4936</name>
</gene>
<feature type="transmembrane region" description="Helical" evidence="1">
    <location>
        <begin position="45"/>
        <end position="67"/>
    </location>
</feature>
<keyword evidence="1" id="KW-0472">Membrane</keyword>
<dbReference type="Pfam" id="PF14126">
    <property type="entry name" value="DUF4293"/>
    <property type="match status" value="1"/>
</dbReference>